<keyword evidence="8" id="KW-1185">Reference proteome</keyword>
<name>A0A3G2EBK8_9BURK</name>
<dbReference type="Gene3D" id="1.10.10.2770">
    <property type="match status" value="1"/>
</dbReference>
<dbReference type="PROSITE" id="PS51722">
    <property type="entry name" value="G_TR_2"/>
    <property type="match status" value="1"/>
</dbReference>
<evidence type="ECO:0000259" key="6">
    <source>
        <dbReference type="PROSITE" id="PS51722"/>
    </source>
</evidence>
<dbReference type="EMBL" id="CP033019">
    <property type="protein sequence ID" value="AYM77353.1"/>
    <property type="molecule type" value="Genomic_DNA"/>
</dbReference>
<dbReference type="GO" id="GO:0005525">
    <property type="term" value="F:GTP binding"/>
    <property type="evidence" value="ECO:0007669"/>
    <property type="project" value="UniProtKB-KW"/>
</dbReference>
<sequence>MIVGTAGHIDHGKTTLTRALTGVHTDRLKEEQARGISIELGYAYLPLADGTVLGVIDVPGHEKFIRTMASGVTGIDFALLVVAADDGVMPQTHEHLAILQLLGVTRGAVALTKIDRADSARVAQVEADIEALLAGTPLAGSPVFPTAAHRDNDAGVAALLAHLTQVARSLPQRDERRLFRLGVDRVFTLSGQGTIVTGTALAGCAQVGDMLQLAPGGAPARVRSIHAQNRAAETGMAGQRLALNLAGIDRERIERGNWIVAPELAQCSERLDVELTLLPDAGVQLKAWSPLHVHLGAAHQLARAVMLDGETLSPGQTGRVQLVFEAPMHGVPGDRFVVRNAQATQTVGGGMVLDPFGPARKRRSPARLAWLDALAAFVAHGDYAALLAQSPLGLRESLLVRLSLLPAHALALPPDTRRIALRGGDALLVAPPALLALQERVLTALAAFHARAPDEAGPELWRLKRIVDAEMEDALWSHLVEGLLAQGGILARGASLHLPTHSVELTPQEQAMAEPLLAALEQGRADPPWTRDLARGFGLTEDETRRLLRKLAKAGQISQVVHDLFYHQAALAGLAQLVRELARKAEEDAGLPAGNGAVGAATFRDASGLGRKRAIQVLEFFDRVGYTRRVGNGHLLRPQALWSYTAAPTASSGTAESTLIR</sequence>
<dbReference type="InterPro" id="IPR004535">
    <property type="entry name" value="Transl_elong_SelB"/>
</dbReference>
<dbReference type="SUPFAM" id="SSF46785">
    <property type="entry name" value="Winged helix' DNA-binding domain"/>
    <property type="match status" value="3"/>
</dbReference>
<dbReference type="SUPFAM" id="SSF50465">
    <property type="entry name" value="EF-Tu/eEF-1alpha/eIF2-gamma C-terminal domain"/>
    <property type="match status" value="1"/>
</dbReference>
<feature type="domain" description="Tr-type G" evidence="6">
    <location>
        <begin position="1"/>
        <end position="171"/>
    </location>
</feature>
<keyword evidence="7" id="KW-0251">Elongation factor</keyword>
<dbReference type="SUPFAM" id="SSF50447">
    <property type="entry name" value="Translation proteins"/>
    <property type="match status" value="1"/>
</dbReference>
<dbReference type="RefSeq" id="WP_121669997.1">
    <property type="nucleotide sequence ID" value="NZ_CP033019.1"/>
</dbReference>
<dbReference type="NCBIfam" id="TIGR00475">
    <property type="entry name" value="selB"/>
    <property type="match status" value="1"/>
</dbReference>
<dbReference type="InterPro" id="IPR009000">
    <property type="entry name" value="Transl_B-barrel_sf"/>
</dbReference>
<evidence type="ECO:0000256" key="4">
    <source>
        <dbReference type="ARBA" id="ARBA00022917"/>
    </source>
</evidence>
<evidence type="ECO:0000313" key="8">
    <source>
        <dbReference type="Proteomes" id="UP000279594"/>
    </source>
</evidence>
<dbReference type="AlphaFoldDB" id="A0A3G2EBK8"/>
<evidence type="ECO:0000256" key="3">
    <source>
        <dbReference type="ARBA" id="ARBA00022741"/>
    </source>
</evidence>
<dbReference type="CDD" id="cd15491">
    <property type="entry name" value="selB_III"/>
    <property type="match status" value="1"/>
</dbReference>
<evidence type="ECO:0000256" key="2">
    <source>
        <dbReference type="ARBA" id="ARBA00022490"/>
    </source>
</evidence>
<keyword evidence="3" id="KW-0547">Nucleotide-binding</keyword>
<keyword evidence="2" id="KW-0963">Cytoplasm</keyword>
<dbReference type="Pfam" id="PF00009">
    <property type="entry name" value="GTP_EFTU"/>
    <property type="match status" value="1"/>
</dbReference>
<dbReference type="InterPro" id="IPR000795">
    <property type="entry name" value="T_Tr_GTP-bd_dom"/>
</dbReference>
<dbReference type="InterPro" id="IPR009001">
    <property type="entry name" value="Transl_elong_EF1A/Init_IF2_C"/>
</dbReference>
<dbReference type="GO" id="GO:0001514">
    <property type="term" value="P:selenocysteine incorporation"/>
    <property type="evidence" value="ECO:0007669"/>
    <property type="project" value="InterPro"/>
</dbReference>
<protein>
    <submittedName>
        <fullName evidence="7">Selenocysteine-specific translation elongation factor</fullName>
    </submittedName>
</protein>
<keyword evidence="4" id="KW-0648">Protein biosynthesis</keyword>
<dbReference type="InterPro" id="IPR048931">
    <property type="entry name" value="WHD_2nd_SelB_bact"/>
</dbReference>
<dbReference type="GO" id="GO:0003723">
    <property type="term" value="F:RNA binding"/>
    <property type="evidence" value="ECO:0007669"/>
    <property type="project" value="InterPro"/>
</dbReference>
<dbReference type="GO" id="GO:0003746">
    <property type="term" value="F:translation elongation factor activity"/>
    <property type="evidence" value="ECO:0007669"/>
    <property type="project" value="UniProtKB-KW"/>
</dbReference>
<dbReference type="Gene3D" id="2.40.30.10">
    <property type="entry name" value="Translation factors"/>
    <property type="match status" value="1"/>
</dbReference>
<dbReference type="InterPro" id="IPR036388">
    <property type="entry name" value="WH-like_DNA-bd_sf"/>
</dbReference>
<reference evidence="7 8" key="1">
    <citation type="submission" date="2018-10" db="EMBL/GenBank/DDBJ databases">
        <title>Effects of UV and annual dynamics of microbial communities in freshwater RAS systems.</title>
        <authorList>
            <person name="Bekkelund A.K."/>
            <person name="Hansen B.R."/>
            <person name="Stokken H."/>
            <person name="Eriksen B.F."/>
            <person name="Kashulin N.A."/>
        </authorList>
    </citation>
    <scope>NUCLEOTIDE SEQUENCE [LARGE SCALE GENOMIC DNA]</scope>
    <source>
        <strain evidence="7 8">BHSEK</strain>
    </source>
</reference>
<comment type="subcellular location">
    <subcellularLocation>
        <location evidence="1">Cytoplasm</location>
    </subcellularLocation>
</comment>
<dbReference type="PROSITE" id="PS00301">
    <property type="entry name" value="G_TR_1"/>
    <property type="match status" value="1"/>
</dbReference>
<dbReference type="Gene3D" id="3.40.50.300">
    <property type="entry name" value="P-loop containing nucleotide triphosphate hydrolases"/>
    <property type="match status" value="1"/>
</dbReference>
<accession>A0A3G2EBK8</accession>
<organism evidence="7 8">
    <name type="scientific">Janthinobacterium agaricidamnosum</name>
    <dbReference type="NCBI Taxonomy" id="55508"/>
    <lineage>
        <taxon>Bacteria</taxon>
        <taxon>Pseudomonadati</taxon>
        <taxon>Pseudomonadota</taxon>
        <taxon>Betaproteobacteria</taxon>
        <taxon>Burkholderiales</taxon>
        <taxon>Oxalobacteraceae</taxon>
        <taxon>Janthinobacterium</taxon>
    </lineage>
</organism>
<dbReference type="InterPro" id="IPR015191">
    <property type="entry name" value="SelB_WHD4"/>
</dbReference>
<keyword evidence="5" id="KW-0342">GTP-binding</keyword>
<dbReference type="SUPFAM" id="SSF52540">
    <property type="entry name" value="P-loop containing nucleoside triphosphate hydrolases"/>
    <property type="match status" value="1"/>
</dbReference>
<dbReference type="InterPro" id="IPR015190">
    <property type="entry name" value="Elong_fac_SelB-wing-hlx_typ-2"/>
</dbReference>
<dbReference type="CDD" id="cd03696">
    <property type="entry name" value="SelB_II"/>
    <property type="match status" value="1"/>
</dbReference>
<dbReference type="CDD" id="cd04171">
    <property type="entry name" value="SelB"/>
    <property type="match status" value="1"/>
</dbReference>
<dbReference type="InterPro" id="IPR057335">
    <property type="entry name" value="Beta-barrel_SelB"/>
</dbReference>
<dbReference type="InterPro" id="IPR050055">
    <property type="entry name" value="EF-Tu_GTPase"/>
</dbReference>
<dbReference type="Pfam" id="PF25461">
    <property type="entry name" value="Beta-barrel_SelB"/>
    <property type="match status" value="1"/>
</dbReference>
<evidence type="ECO:0000256" key="1">
    <source>
        <dbReference type="ARBA" id="ARBA00004496"/>
    </source>
</evidence>
<dbReference type="Proteomes" id="UP000279594">
    <property type="component" value="Chromosome"/>
</dbReference>
<proteinExistence type="predicted"/>
<dbReference type="Pfam" id="PF09107">
    <property type="entry name" value="WHD_3rd_SelB"/>
    <property type="match status" value="1"/>
</dbReference>
<evidence type="ECO:0000313" key="7">
    <source>
        <dbReference type="EMBL" id="AYM77353.1"/>
    </source>
</evidence>
<gene>
    <name evidence="7" type="primary">selB</name>
    <name evidence="7" type="ORF">D9M09_17285</name>
</gene>
<dbReference type="Pfam" id="PF09106">
    <property type="entry name" value="WHD_2nd_SelB"/>
    <property type="match status" value="1"/>
</dbReference>
<dbReference type="PANTHER" id="PTHR43721:SF22">
    <property type="entry name" value="ELONGATION FACTOR TU, MITOCHONDRIAL"/>
    <property type="match status" value="1"/>
</dbReference>
<dbReference type="GO" id="GO:0005737">
    <property type="term" value="C:cytoplasm"/>
    <property type="evidence" value="ECO:0007669"/>
    <property type="project" value="UniProtKB-SubCell"/>
</dbReference>
<dbReference type="Pfam" id="PF21214">
    <property type="entry name" value="WHD_2nd_SelB_bact"/>
    <property type="match status" value="1"/>
</dbReference>
<dbReference type="GO" id="GO:0003924">
    <property type="term" value="F:GTPase activity"/>
    <property type="evidence" value="ECO:0007669"/>
    <property type="project" value="InterPro"/>
</dbReference>
<dbReference type="PANTHER" id="PTHR43721">
    <property type="entry name" value="ELONGATION FACTOR TU-RELATED"/>
    <property type="match status" value="1"/>
</dbReference>
<evidence type="ECO:0000256" key="5">
    <source>
        <dbReference type="ARBA" id="ARBA00023134"/>
    </source>
</evidence>
<dbReference type="InterPro" id="IPR036390">
    <property type="entry name" value="WH_DNA-bd_sf"/>
</dbReference>
<dbReference type="InterPro" id="IPR027417">
    <property type="entry name" value="P-loop_NTPase"/>
</dbReference>
<dbReference type="InterPro" id="IPR031157">
    <property type="entry name" value="G_TR_CS"/>
</dbReference>
<dbReference type="PRINTS" id="PR00315">
    <property type="entry name" value="ELONGATNFCT"/>
</dbReference>
<dbReference type="Gene3D" id="1.10.10.10">
    <property type="entry name" value="Winged helix-like DNA-binding domain superfamily/Winged helix DNA-binding domain"/>
    <property type="match status" value="1"/>
</dbReference>